<dbReference type="OrthoDB" id="5405126at2759"/>
<organism evidence="2 3">
    <name type="scientific">Heterodermia speciosa</name>
    <dbReference type="NCBI Taxonomy" id="116794"/>
    <lineage>
        <taxon>Eukaryota</taxon>
        <taxon>Fungi</taxon>
        <taxon>Dikarya</taxon>
        <taxon>Ascomycota</taxon>
        <taxon>Pezizomycotina</taxon>
        <taxon>Lecanoromycetes</taxon>
        <taxon>OSLEUM clade</taxon>
        <taxon>Lecanoromycetidae</taxon>
        <taxon>Caliciales</taxon>
        <taxon>Physciaceae</taxon>
        <taxon>Heterodermia</taxon>
    </lineage>
</organism>
<comment type="caution">
    <text evidence="2">The sequence shown here is derived from an EMBL/GenBank/DDBJ whole genome shotgun (WGS) entry which is preliminary data.</text>
</comment>
<accession>A0A8H3II56</accession>
<name>A0A8H3II56_9LECA</name>
<dbReference type="Proteomes" id="UP000664521">
    <property type="component" value="Unassembled WGS sequence"/>
</dbReference>
<dbReference type="EMBL" id="CAJPDS010000018">
    <property type="protein sequence ID" value="CAF9916475.1"/>
    <property type="molecule type" value="Genomic_DNA"/>
</dbReference>
<evidence type="ECO:0000313" key="3">
    <source>
        <dbReference type="Proteomes" id="UP000664521"/>
    </source>
</evidence>
<proteinExistence type="predicted"/>
<evidence type="ECO:0000313" key="2">
    <source>
        <dbReference type="EMBL" id="CAF9916475.1"/>
    </source>
</evidence>
<reference evidence="2" key="1">
    <citation type="submission" date="2021-03" db="EMBL/GenBank/DDBJ databases">
        <authorList>
            <person name="Tagirdzhanova G."/>
        </authorList>
    </citation>
    <scope>NUCLEOTIDE SEQUENCE</scope>
</reference>
<sequence length="521" mass="57923">MPKATGDKRYKPSSVVKSNVSSAVYTPRNLRNTRERQAYRDAQILKESGAGRFKQITPDILLMTFAITTVSTDHPQQSSDTAGTTTGTTEYPPSKYGFHILTTKKKIEEGDHMRIPLPHGANPALPDADFVIMEYRGLNQGDKKATDWILMTSTPVNVTSKGPEQFMKILNNHNIHGYDSKKFSNTTEIFRNGALPVFIPTSSPELDTLLSTFRSNVFLPSHLISAQRALLYRPKNAPLLTNPDEPATVKIGNEVLPLKPLNHLRDEPPTRQSFARILALMTTGQDWENMPGFLEGLLVAKRKLRSDQMEKLVRRANVCGRQGVVLACLQRVERTGLGLWDAAVVRECMLGVVKRAQDGGWGKKKVKKGWKLAREYWELMWTEKHSRTGGANGKMMPDIVGVMVLMGAARVVKGKEGKQELEEFVQRLLGLWGNVDLGDEASSWQEANRKLVAWAPALRGMQLAQKVLGKDSKLGRELGAKLHNDLEPMLQKALAVVYAHTAEGVPRRGVTLYGDLAQADL</sequence>
<evidence type="ECO:0000256" key="1">
    <source>
        <dbReference type="SAM" id="MobiDB-lite"/>
    </source>
</evidence>
<gene>
    <name evidence="2" type="ORF">HETSPECPRED_002922</name>
</gene>
<feature type="region of interest" description="Disordered" evidence="1">
    <location>
        <begin position="72"/>
        <end position="93"/>
    </location>
</feature>
<protein>
    <submittedName>
        <fullName evidence="2">Uncharacterized protein</fullName>
    </submittedName>
</protein>
<keyword evidence="3" id="KW-1185">Reference proteome</keyword>
<dbReference type="AlphaFoldDB" id="A0A8H3II56"/>